<dbReference type="OrthoDB" id="1094399at2759"/>
<dbReference type="PANTHER" id="PTHR31672">
    <property type="entry name" value="BNACNNG10540D PROTEIN"/>
    <property type="match status" value="1"/>
</dbReference>
<dbReference type="InterPro" id="IPR001810">
    <property type="entry name" value="F-box_dom"/>
</dbReference>
<evidence type="ECO:0000313" key="4">
    <source>
        <dbReference type="Proteomes" id="UP000886595"/>
    </source>
</evidence>
<dbReference type="InterPro" id="IPR036047">
    <property type="entry name" value="F-box-like_dom_sf"/>
</dbReference>
<evidence type="ECO:0000313" key="3">
    <source>
        <dbReference type="EMBL" id="KAG2316426.1"/>
    </source>
</evidence>
<sequence length="342" mass="39173">MESLTDYLWTMVLARLPIKIFTGFKLVSKQWKSILESPFFRNLFMSVHQNSASSSWSLMGGVYIGPEVVAHYQCDTWGLNGRVEAYSDVGLILIQANPKVKAISTLYVANPVLIHAKKSTVKEKRFLYVANPVSQECMEICIDPLPSWCETDEDLWTGDGVLFGYKVILIDKFYFQGNSISLNCNLHWLAGNSDNDEAVLSMDFYATSTGSDRCRVTPFPDLEKFTKLRRACTPCQVFLMYMNIHFSEGWQLMSEISPSYFWGKEQEHLLSINLHNGKFVIYSNQLESRSDGLTMTHVNDLRAMISLKSPTEMKYVEQAYLLPFVLPQWLYRIPNTVRRGIS</sequence>
<feature type="domain" description="F-box" evidence="1">
    <location>
        <begin position="3"/>
        <end position="40"/>
    </location>
</feature>
<name>A0A8X7VRR6_BRACI</name>
<organism evidence="3 4">
    <name type="scientific">Brassica carinata</name>
    <name type="common">Ethiopian mustard</name>
    <name type="synonym">Abyssinian cabbage</name>
    <dbReference type="NCBI Taxonomy" id="52824"/>
    <lineage>
        <taxon>Eukaryota</taxon>
        <taxon>Viridiplantae</taxon>
        <taxon>Streptophyta</taxon>
        <taxon>Embryophyta</taxon>
        <taxon>Tracheophyta</taxon>
        <taxon>Spermatophyta</taxon>
        <taxon>Magnoliopsida</taxon>
        <taxon>eudicotyledons</taxon>
        <taxon>Gunneridae</taxon>
        <taxon>Pentapetalae</taxon>
        <taxon>rosids</taxon>
        <taxon>malvids</taxon>
        <taxon>Brassicales</taxon>
        <taxon>Brassicaceae</taxon>
        <taxon>Brassiceae</taxon>
        <taxon>Brassica</taxon>
    </lineage>
</organism>
<accession>A0A8X7VRR6</accession>
<dbReference type="InterPro" id="IPR056592">
    <property type="entry name" value="Beta-prop_At3g26010-like"/>
</dbReference>
<dbReference type="InterPro" id="IPR050796">
    <property type="entry name" value="SCF_F-box_component"/>
</dbReference>
<feature type="domain" description="F-box protein At3g26010-like beta-propeller" evidence="2">
    <location>
        <begin position="260"/>
        <end position="334"/>
    </location>
</feature>
<dbReference type="PANTHER" id="PTHR31672:SF2">
    <property type="entry name" value="F-BOX DOMAIN-CONTAINING PROTEIN"/>
    <property type="match status" value="1"/>
</dbReference>
<dbReference type="EMBL" id="JAAMPC010000004">
    <property type="protein sequence ID" value="KAG2316426.1"/>
    <property type="molecule type" value="Genomic_DNA"/>
</dbReference>
<evidence type="ECO:0008006" key="5">
    <source>
        <dbReference type="Google" id="ProtNLM"/>
    </source>
</evidence>
<dbReference type="Proteomes" id="UP000886595">
    <property type="component" value="Unassembled WGS sequence"/>
</dbReference>
<evidence type="ECO:0000259" key="1">
    <source>
        <dbReference type="Pfam" id="PF00646"/>
    </source>
</evidence>
<protein>
    <recommendedName>
        <fullName evidence="5">F-box domain-containing protein</fullName>
    </recommendedName>
</protein>
<reference evidence="3 4" key="1">
    <citation type="submission" date="2020-02" db="EMBL/GenBank/DDBJ databases">
        <authorList>
            <person name="Ma Q."/>
            <person name="Huang Y."/>
            <person name="Song X."/>
            <person name="Pei D."/>
        </authorList>
    </citation>
    <scope>NUCLEOTIDE SEQUENCE [LARGE SCALE GENOMIC DNA]</scope>
    <source>
        <strain evidence="3">Sxm20200214</strain>
        <tissue evidence="3">Leaf</tissue>
    </source>
</reference>
<gene>
    <name evidence="3" type="ORF">Bca52824_019548</name>
</gene>
<dbReference type="AlphaFoldDB" id="A0A8X7VRR6"/>
<proteinExistence type="predicted"/>
<keyword evidence="4" id="KW-1185">Reference proteome</keyword>
<evidence type="ECO:0000259" key="2">
    <source>
        <dbReference type="Pfam" id="PF24750"/>
    </source>
</evidence>
<comment type="caution">
    <text evidence="3">The sequence shown here is derived from an EMBL/GenBank/DDBJ whole genome shotgun (WGS) entry which is preliminary data.</text>
</comment>
<dbReference type="Pfam" id="PF24750">
    <property type="entry name" value="b-prop_At3g26010-like"/>
    <property type="match status" value="3"/>
</dbReference>
<dbReference type="SUPFAM" id="SSF81383">
    <property type="entry name" value="F-box domain"/>
    <property type="match status" value="1"/>
</dbReference>
<feature type="domain" description="F-box protein At3g26010-like beta-propeller" evidence="2">
    <location>
        <begin position="178"/>
        <end position="247"/>
    </location>
</feature>
<feature type="domain" description="F-box protein At3g26010-like beta-propeller" evidence="2">
    <location>
        <begin position="54"/>
        <end position="172"/>
    </location>
</feature>
<dbReference type="Pfam" id="PF00646">
    <property type="entry name" value="F-box"/>
    <property type="match status" value="1"/>
</dbReference>